<protein>
    <submittedName>
        <fullName evidence="1">Uncharacterized protein</fullName>
    </submittedName>
</protein>
<comment type="caution">
    <text evidence="1">The sequence shown here is derived from an EMBL/GenBank/DDBJ whole genome shotgun (WGS) entry which is preliminary data.</text>
</comment>
<accession>A0A9Q1HL92</accession>
<dbReference type="Proteomes" id="UP001152320">
    <property type="component" value="Chromosome 1"/>
</dbReference>
<gene>
    <name evidence="1" type="ORF">HOLleu_02130</name>
</gene>
<organism evidence="1 2">
    <name type="scientific">Holothuria leucospilota</name>
    <name type="common">Black long sea cucumber</name>
    <name type="synonym">Mertensiothuria leucospilota</name>
    <dbReference type="NCBI Taxonomy" id="206669"/>
    <lineage>
        <taxon>Eukaryota</taxon>
        <taxon>Metazoa</taxon>
        <taxon>Echinodermata</taxon>
        <taxon>Eleutherozoa</taxon>
        <taxon>Echinozoa</taxon>
        <taxon>Holothuroidea</taxon>
        <taxon>Aspidochirotacea</taxon>
        <taxon>Aspidochirotida</taxon>
        <taxon>Holothuriidae</taxon>
        <taxon>Holothuria</taxon>
    </lineage>
</organism>
<dbReference type="AlphaFoldDB" id="A0A9Q1HL92"/>
<name>A0A9Q1HL92_HOLLE</name>
<reference evidence="1" key="1">
    <citation type="submission" date="2021-10" db="EMBL/GenBank/DDBJ databases">
        <title>Tropical sea cucumber genome reveals ecological adaptation and Cuvierian tubules defense mechanism.</title>
        <authorList>
            <person name="Chen T."/>
        </authorList>
    </citation>
    <scope>NUCLEOTIDE SEQUENCE</scope>
    <source>
        <strain evidence="1">Nanhai2018</strain>
        <tissue evidence="1">Muscle</tissue>
    </source>
</reference>
<keyword evidence="2" id="KW-1185">Reference proteome</keyword>
<evidence type="ECO:0000313" key="1">
    <source>
        <dbReference type="EMBL" id="KAJ8049393.1"/>
    </source>
</evidence>
<evidence type="ECO:0000313" key="2">
    <source>
        <dbReference type="Proteomes" id="UP001152320"/>
    </source>
</evidence>
<proteinExistence type="predicted"/>
<sequence length="213" mass="24458">MGNESSYERYYALTATDEDYTGDQYASSPSPYLGCDVTRYHSSLAELSTLKRFKISSISDRKLAIYKGSTEKLFDVWYVKNRHTKGDALRNTYLMIDNNGQTVVAVQECNNFAEIPEDALLAYLRVYRPQNNTDDLTFNIYDSTWYEFIQCKEKNGTLRMKLAHSREDVGSVEQLSGHHGAKGYLLKNLKIHLKVGILCAAVFYDRLRHVLPR</sequence>
<dbReference type="EMBL" id="JAIZAY010000001">
    <property type="protein sequence ID" value="KAJ8049393.1"/>
    <property type="molecule type" value="Genomic_DNA"/>
</dbReference>